<dbReference type="EMBL" id="CACRXK020011100">
    <property type="protein sequence ID" value="CAB4020742.1"/>
    <property type="molecule type" value="Genomic_DNA"/>
</dbReference>
<gene>
    <name evidence="2" type="ORF">PACLA_8A054830</name>
</gene>
<feature type="region of interest" description="Disordered" evidence="1">
    <location>
        <begin position="309"/>
        <end position="346"/>
    </location>
</feature>
<feature type="compositionally biased region" description="Basic and acidic residues" evidence="1">
    <location>
        <begin position="333"/>
        <end position="346"/>
    </location>
</feature>
<comment type="caution">
    <text evidence="2">The sequence shown here is derived from an EMBL/GenBank/DDBJ whole genome shotgun (WGS) entry which is preliminary data.</text>
</comment>
<evidence type="ECO:0000313" key="3">
    <source>
        <dbReference type="Proteomes" id="UP001152795"/>
    </source>
</evidence>
<dbReference type="OrthoDB" id="5973409at2759"/>
<reference evidence="2" key="1">
    <citation type="submission" date="2020-04" db="EMBL/GenBank/DDBJ databases">
        <authorList>
            <person name="Alioto T."/>
            <person name="Alioto T."/>
            <person name="Gomez Garrido J."/>
        </authorList>
    </citation>
    <scope>NUCLEOTIDE SEQUENCE</scope>
    <source>
        <strain evidence="2">A484AB</strain>
    </source>
</reference>
<feature type="compositionally biased region" description="Basic and acidic residues" evidence="1">
    <location>
        <begin position="18"/>
        <end position="35"/>
    </location>
</feature>
<dbReference type="Proteomes" id="UP001152795">
    <property type="component" value="Unassembled WGS sequence"/>
</dbReference>
<proteinExistence type="predicted"/>
<accession>A0A6S7JWD6</accession>
<protein>
    <submittedName>
        <fullName evidence="2">Uncharacterized protein</fullName>
    </submittedName>
</protein>
<organism evidence="2 3">
    <name type="scientific">Paramuricea clavata</name>
    <name type="common">Red gorgonian</name>
    <name type="synonym">Violescent sea-whip</name>
    <dbReference type="NCBI Taxonomy" id="317549"/>
    <lineage>
        <taxon>Eukaryota</taxon>
        <taxon>Metazoa</taxon>
        <taxon>Cnidaria</taxon>
        <taxon>Anthozoa</taxon>
        <taxon>Octocorallia</taxon>
        <taxon>Malacalcyonacea</taxon>
        <taxon>Plexauridae</taxon>
        <taxon>Paramuricea</taxon>
    </lineage>
</organism>
<sequence length="495" mass="55868">MTLLTSDEITDQEQDTDLLGKRDFGEDSDGTKSVESESASEEESSNDKDSSTDEIVVPVKISPRCDVCGLLHFKSYRCVTRISAPAYIRQAFDDNYQKLRVCRKCLASKENCVENVAISNLVRYSDKIRQMKIPLGMTSDRRTKPFEFVVRDLQQLKDVRRHGESSRDTSWLDLQSYSPLLDSSAQAPRRTLLQRFQVDDPIQKNLFLKELNLYSTDFLRNIAGNNENDVHGGETANVVGNQQSNGDNVEMDFIQSEGSEKSLYHVAAKNVMATNVPEKKIGESFGARKGVSHELVMNTKRAWKPNKKYDDLRKVGNPSIKKGIKQRGQKPAAKKEAPSEKTGDTPEKIRTCGINCAVCDNHVQKSYSCCNIQTAPEKFKHLFTPGIVRLKICRKCIPYKKVVKLDETVVIKKKMKVKQKRGRKPTKVVKPTTVVKVISRDVAMLTTDDPKIHLKKEPDSLTHEPFTAILNPEHTTVYNVTHPQVVNGVESMDYS</sequence>
<evidence type="ECO:0000256" key="1">
    <source>
        <dbReference type="SAM" id="MobiDB-lite"/>
    </source>
</evidence>
<keyword evidence="3" id="KW-1185">Reference proteome</keyword>
<evidence type="ECO:0000313" key="2">
    <source>
        <dbReference type="EMBL" id="CAB4020742.1"/>
    </source>
</evidence>
<feature type="region of interest" description="Disordered" evidence="1">
    <location>
        <begin position="1"/>
        <end position="53"/>
    </location>
</feature>
<name>A0A6S7JWD6_PARCT</name>
<dbReference type="AlphaFoldDB" id="A0A6S7JWD6"/>